<protein>
    <submittedName>
        <fullName evidence="2">Uncharacterized protein</fullName>
    </submittedName>
</protein>
<organism evidence="2 3">
    <name type="scientific">Aspergillus chevalieri</name>
    <name type="common">Eurotium chevalieri</name>
    <dbReference type="NCBI Taxonomy" id="182096"/>
    <lineage>
        <taxon>Eukaryota</taxon>
        <taxon>Fungi</taxon>
        <taxon>Dikarya</taxon>
        <taxon>Ascomycota</taxon>
        <taxon>Pezizomycotina</taxon>
        <taxon>Eurotiomycetes</taxon>
        <taxon>Eurotiomycetidae</taxon>
        <taxon>Eurotiales</taxon>
        <taxon>Aspergillaceae</taxon>
        <taxon>Aspergillus</taxon>
        <taxon>Aspergillus subgen. Aspergillus</taxon>
    </lineage>
</organism>
<keyword evidence="3" id="KW-1185">Reference proteome</keyword>
<name>A0A7R7VF88_ASPCH</name>
<reference evidence="2" key="1">
    <citation type="submission" date="2021-01" db="EMBL/GenBank/DDBJ databases">
        <authorList>
            <consortium name="Aspergillus chevalieri M1 genome sequencing consortium"/>
            <person name="Kazuki M."/>
            <person name="Futagami T."/>
        </authorList>
    </citation>
    <scope>NUCLEOTIDE SEQUENCE</scope>
    <source>
        <strain evidence="2">M1</strain>
    </source>
</reference>
<dbReference type="RefSeq" id="XP_043132253.1">
    <property type="nucleotide sequence ID" value="XM_043275669.1"/>
</dbReference>
<evidence type="ECO:0000256" key="1">
    <source>
        <dbReference type="SAM" id="MobiDB-lite"/>
    </source>
</evidence>
<feature type="region of interest" description="Disordered" evidence="1">
    <location>
        <begin position="111"/>
        <end position="139"/>
    </location>
</feature>
<feature type="region of interest" description="Disordered" evidence="1">
    <location>
        <begin position="208"/>
        <end position="245"/>
    </location>
</feature>
<reference evidence="2" key="2">
    <citation type="submission" date="2021-02" db="EMBL/GenBank/DDBJ databases">
        <title>Aspergillus chevalieri M1 genome sequence.</title>
        <authorList>
            <person name="Kadooka C."/>
            <person name="Mori K."/>
            <person name="Futagami T."/>
        </authorList>
    </citation>
    <scope>NUCLEOTIDE SEQUENCE</scope>
    <source>
        <strain evidence="2">M1</strain>
    </source>
</reference>
<evidence type="ECO:0000313" key="3">
    <source>
        <dbReference type="Proteomes" id="UP000637239"/>
    </source>
</evidence>
<accession>A0A7R7VF88</accession>
<evidence type="ECO:0000313" key="2">
    <source>
        <dbReference type="EMBL" id="BCR83731.1"/>
    </source>
</evidence>
<dbReference type="KEGG" id="ache:ACHE_11133A"/>
<gene>
    <name evidence="2" type="ORF">ACHE_11133A</name>
</gene>
<dbReference type="Proteomes" id="UP000637239">
    <property type="component" value="Chromosome 1"/>
</dbReference>
<proteinExistence type="predicted"/>
<sequence>MKMDSWQRNLRMMHHLNEFLDLDSAKSNVVDEFVSLFNAIREGLTHIDDDFQIPDSQINMLFLSKLKSRPEWADWATALLRDPQVNGSDSTARISFQELARWAREEEKAIQVREEEEEEEDHDSGIELPVQPPPSTLPADHESAIDPMGWDGAAPRIQSRSRALTQDEINAFVVQKMNQEGVYRSGGTKGHRKRPSQEEINQYVVEQMRREQDRGTRARSYSQPEPRIANRHHQEQHMGRQQSARVPRCRFCGDLHPSDRCWRRWRVAVEAPQANFFPKRVEYRTEVPGQPPMYRTGFTLY</sequence>
<dbReference type="AlphaFoldDB" id="A0A7R7VF88"/>
<dbReference type="GeneID" id="66978090"/>
<dbReference type="EMBL" id="AP024416">
    <property type="protein sequence ID" value="BCR83731.1"/>
    <property type="molecule type" value="Genomic_DNA"/>
</dbReference>